<name>A0A915IH47_ROMCU</name>
<proteinExistence type="predicted"/>
<dbReference type="Proteomes" id="UP000887565">
    <property type="component" value="Unplaced"/>
</dbReference>
<organism evidence="1 2">
    <name type="scientific">Romanomermis culicivorax</name>
    <name type="common">Nematode worm</name>
    <dbReference type="NCBI Taxonomy" id="13658"/>
    <lineage>
        <taxon>Eukaryota</taxon>
        <taxon>Metazoa</taxon>
        <taxon>Ecdysozoa</taxon>
        <taxon>Nematoda</taxon>
        <taxon>Enoplea</taxon>
        <taxon>Dorylaimia</taxon>
        <taxon>Mermithida</taxon>
        <taxon>Mermithoidea</taxon>
        <taxon>Mermithidae</taxon>
        <taxon>Romanomermis</taxon>
    </lineage>
</organism>
<evidence type="ECO:0000313" key="2">
    <source>
        <dbReference type="WBParaSite" id="nRc.2.0.1.t13496-RA"/>
    </source>
</evidence>
<evidence type="ECO:0000313" key="1">
    <source>
        <dbReference type="Proteomes" id="UP000887565"/>
    </source>
</evidence>
<protein>
    <submittedName>
        <fullName evidence="2">Uncharacterized protein</fullName>
    </submittedName>
</protein>
<keyword evidence="1" id="KW-1185">Reference proteome</keyword>
<accession>A0A915IH47</accession>
<dbReference type="WBParaSite" id="nRc.2.0.1.t13496-RA">
    <property type="protein sequence ID" value="nRc.2.0.1.t13496-RA"/>
    <property type="gene ID" value="nRc.2.0.1.g13496"/>
</dbReference>
<dbReference type="AlphaFoldDB" id="A0A915IH47"/>
<reference evidence="2" key="1">
    <citation type="submission" date="2022-11" db="UniProtKB">
        <authorList>
            <consortium name="WormBaseParasite"/>
        </authorList>
    </citation>
    <scope>IDENTIFICATION</scope>
</reference>
<sequence length="79" mass="9452">MDTLYNIEFSCTACREEELPRSAPISCQQPAANHFSFADYRPDDYYDHWQPRYKMPRTSHPQEDSRIKKNCQQYAPVDY</sequence>